<dbReference type="AlphaFoldDB" id="A0A0R1NWU2"/>
<dbReference type="PATRIC" id="fig|1423748.3.peg.615"/>
<dbReference type="eggNOG" id="COG4758">
    <property type="taxonomic scope" value="Bacteria"/>
</dbReference>
<gene>
    <name evidence="3" type="ORF">FC37_GL000584</name>
</gene>
<dbReference type="EMBL" id="AZEL01000011">
    <property type="protein sequence ID" value="KRL24236.1"/>
    <property type="molecule type" value="Genomic_DNA"/>
</dbReference>
<evidence type="ECO:0000313" key="3">
    <source>
        <dbReference type="EMBL" id="KRL24236.1"/>
    </source>
</evidence>
<organism evidence="3 4">
    <name type="scientific">Lactobacillus gallinarum DSM 10532 = JCM 2011</name>
    <dbReference type="NCBI Taxonomy" id="1423748"/>
    <lineage>
        <taxon>Bacteria</taxon>
        <taxon>Bacillati</taxon>
        <taxon>Bacillota</taxon>
        <taxon>Bacilli</taxon>
        <taxon>Lactobacillales</taxon>
        <taxon>Lactobacillaceae</taxon>
        <taxon>Lactobacillus</taxon>
    </lineage>
</organism>
<feature type="transmembrane region" description="Helical" evidence="1">
    <location>
        <begin position="83"/>
        <end position="100"/>
    </location>
</feature>
<comment type="caution">
    <text evidence="3">The sequence shown here is derived from an EMBL/GenBank/DDBJ whole genome shotgun (WGS) entry which is preliminary data.</text>
</comment>
<dbReference type="Pfam" id="PF22570">
    <property type="entry name" value="LiaF-TM"/>
    <property type="match status" value="1"/>
</dbReference>
<evidence type="ECO:0000259" key="2">
    <source>
        <dbReference type="Pfam" id="PF22570"/>
    </source>
</evidence>
<reference evidence="3 4" key="1">
    <citation type="journal article" date="2015" name="Genome Announc.">
        <title>Expanding the biotechnology potential of lactobacilli through comparative genomics of 213 strains and associated genera.</title>
        <authorList>
            <person name="Sun Z."/>
            <person name="Harris H.M."/>
            <person name="McCann A."/>
            <person name="Guo C."/>
            <person name="Argimon S."/>
            <person name="Zhang W."/>
            <person name="Yang X."/>
            <person name="Jeffery I.B."/>
            <person name="Cooney J.C."/>
            <person name="Kagawa T.F."/>
            <person name="Liu W."/>
            <person name="Song Y."/>
            <person name="Salvetti E."/>
            <person name="Wrobel A."/>
            <person name="Rasinkangas P."/>
            <person name="Parkhill J."/>
            <person name="Rea M.C."/>
            <person name="O'Sullivan O."/>
            <person name="Ritari J."/>
            <person name="Douillard F.P."/>
            <person name="Paul Ross R."/>
            <person name="Yang R."/>
            <person name="Briner A.E."/>
            <person name="Felis G.E."/>
            <person name="de Vos W.M."/>
            <person name="Barrangou R."/>
            <person name="Klaenhammer T.R."/>
            <person name="Caufield P.W."/>
            <person name="Cui Y."/>
            <person name="Zhang H."/>
            <person name="O'Toole P.W."/>
        </authorList>
    </citation>
    <scope>NUCLEOTIDE SEQUENCE [LARGE SCALE GENOMIC DNA]</scope>
    <source>
        <strain evidence="3 4">DSM 10532</strain>
    </source>
</reference>
<proteinExistence type="predicted"/>
<dbReference type="Proteomes" id="UP000051311">
    <property type="component" value="Unassembled WGS sequence"/>
</dbReference>
<sequence>MRGKLGRAFWGIFFIACALFVVLNQMGIWTYRLGFWAAIGTVIFAISILDGLINRRITESVFSVAFILMIFAEPLHITRLVPWTILLAAVLISIGLGIIFRNRFHTVVYANKKIKNFRDKRENLTDHIFTDTVSKEQGSHVVVDQTMSDTSRYIHSKALETIDVNAKMSDVNLYLDDAQAANETVTMNVNITMTDLTIYLPLSWRVESNMASTFMSGDFEIDGTSNGGGPTLIIQGRSSMSDIKIEYV</sequence>
<protein>
    <recommendedName>
        <fullName evidence="2">LiaF transmembrane domain-containing protein</fullName>
    </recommendedName>
</protein>
<evidence type="ECO:0000256" key="1">
    <source>
        <dbReference type="SAM" id="Phobius"/>
    </source>
</evidence>
<keyword evidence="1" id="KW-0472">Membrane</keyword>
<feature type="transmembrane region" description="Helical" evidence="1">
    <location>
        <begin position="7"/>
        <end position="27"/>
    </location>
</feature>
<feature type="transmembrane region" description="Helical" evidence="1">
    <location>
        <begin position="33"/>
        <end position="53"/>
    </location>
</feature>
<dbReference type="STRING" id="1423748.FC37_GL000584"/>
<feature type="domain" description="LiaF transmembrane" evidence="2">
    <location>
        <begin position="9"/>
        <end position="105"/>
    </location>
</feature>
<evidence type="ECO:0000313" key="4">
    <source>
        <dbReference type="Proteomes" id="UP000051311"/>
    </source>
</evidence>
<name>A0A0R1NWU2_9LACO</name>
<accession>A0A0R1NWU2</accession>
<keyword evidence="1" id="KW-0812">Transmembrane</keyword>
<dbReference type="RefSeq" id="WP_025005197.1">
    <property type="nucleotide sequence ID" value="NZ_AZEL01000011.1"/>
</dbReference>
<keyword evidence="1" id="KW-1133">Transmembrane helix</keyword>
<feature type="transmembrane region" description="Helical" evidence="1">
    <location>
        <begin position="60"/>
        <end position="77"/>
    </location>
</feature>
<dbReference type="OrthoDB" id="2249781at2"/>
<dbReference type="InterPro" id="IPR054331">
    <property type="entry name" value="LiaF_TM"/>
</dbReference>